<evidence type="ECO:0000256" key="1">
    <source>
        <dbReference type="ARBA" id="ARBA00004141"/>
    </source>
</evidence>
<dbReference type="PANTHER" id="PTHR33048:SF47">
    <property type="entry name" value="INTEGRAL MEMBRANE PROTEIN-RELATED"/>
    <property type="match status" value="1"/>
</dbReference>
<evidence type="ECO:0000256" key="2">
    <source>
        <dbReference type="ARBA" id="ARBA00022692"/>
    </source>
</evidence>
<dbReference type="InterPro" id="IPR052337">
    <property type="entry name" value="SAT4-like"/>
</dbReference>
<evidence type="ECO:0000256" key="6">
    <source>
        <dbReference type="SAM" id="MobiDB-lite"/>
    </source>
</evidence>
<feature type="region of interest" description="Disordered" evidence="6">
    <location>
        <begin position="283"/>
        <end position="302"/>
    </location>
</feature>
<dbReference type="AlphaFoldDB" id="S8ALX1"/>
<feature type="transmembrane region" description="Helical" evidence="7">
    <location>
        <begin position="88"/>
        <end position="112"/>
    </location>
</feature>
<feature type="transmembrane region" description="Helical" evidence="7">
    <location>
        <begin position="124"/>
        <end position="147"/>
    </location>
</feature>
<dbReference type="GO" id="GO:0016020">
    <property type="term" value="C:membrane"/>
    <property type="evidence" value="ECO:0007669"/>
    <property type="project" value="UniProtKB-SubCell"/>
</dbReference>
<evidence type="ECO:0000256" key="5">
    <source>
        <dbReference type="ARBA" id="ARBA00038359"/>
    </source>
</evidence>
<evidence type="ECO:0000256" key="3">
    <source>
        <dbReference type="ARBA" id="ARBA00022989"/>
    </source>
</evidence>
<dbReference type="eggNOG" id="ENOG502SN0C">
    <property type="taxonomic scope" value="Eukaryota"/>
</dbReference>
<keyword evidence="4 7" id="KW-0472">Membrane</keyword>
<organism evidence="9 10">
    <name type="scientific">Penicillium oxalicum (strain 114-2 / CGMCC 5302)</name>
    <name type="common">Penicillium decumbens</name>
    <dbReference type="NCBI Taxonomy" id="933388"/>
    <lineage>
        <taxon>Eukaryota</taxon>
        <taxon>Fungi</taxon>
        <taxon>Dikarya</taxon>
        <taxon>Ascomycota</taxon>
        <taxon>Pezizomycotina</taxon>
        <taxon>Eurotiomycetes</taxon>
        <taxon>Eurotiomycetidae</taxon>
        <taxon>Eurotiales</taxon>
        <taxon>Aspergillaceae</taxon>
        <taxon>Penicillium</taxon>
    </lineage>
</organism>
<evidence type="ECO:0000256" key="7">
    <source>
        <dbReference type="SAM" id="Phobius"/>
    </source>
</evidence>
<gene>
    <name evidence="9" type="ORF">PDE_01782</name>
</gene>
<protein>
    <recommendedName>
        <fullName evidence="8">Rhodopsin domain-containing protein</fullName>
    </recommendedName>
</protein>
<reference evidence="9 10" key="1">
    <citation type="journal article" date="2013" name="PLoS ONE">
        <title>Genomic and secretomic analyses reveal unique features of the lignocellulolytic enzyme system of Penicillium decumbens.</title>
        <authorList>
            <person name="Liu G."/>
            <person name="Zhang L."/>
            <person name="Wei X."/>
            <person name="Zou G."/>
            <person name="Qin Y."/>
            <person name="Ma L."/>
            <person name="Li J."/>
            <person name="Zheng H."/>
            <person name="Wang S."/>
            <person name="Wang C."/>
            <person name="Xun L."/>
            <person name="Zhao G.-P."/>
            <person name="Zhou Z."/>
            <person name="Qu Y."/>
        </authorList>
    </citation>
    <scope>NUCLEOTIDE SEQUENCE [LARGE SCALE GENOMIC DNA]</scope>
    <source>
        <strain evidence="10">114-2 / CGMCC 5302</strain>
    </source>
</reference>
<comment type="subcellular location">
    <subcellularLocation>
        <location evidence="1">Membrane</location>
        <topology evidence="1">Multi-pass membrane protein</topology>
    </subcellularLocation>
</comment>
<dbReference type="STRING" id="933388.S8ALX1"/>
<dbReference type="PANTHER" id="PTHR33048">
    <property type="entry name" value="PTH11-LIKE INTEGRAL MEMBRANE PROTEIN (AFU_ORTHOLOGUE AFUA_5G11245)"/>
    <property type="match status" value="1"/>
</dbReference>
<dbReference type="OrthoDB" id="5329176at2759"/>
<dbReference type="PhylomeDB" id="S8ALX1"/>
<feature type="region of interest" description="Disordered" evidence="6">
    <location>
        <begin position="375"/>
        <end position="398"/>
    </location>
</feature>
<evidence type="ECO:0000313" key="9">
    <source>
        <dbReference type="EMBL" id="EPS26843.1"/>
    </source>
</evidence>
<feature type="transmembrane region" description="Helical" evidence="7">
    <location>
        <begin position="43"/>
        <end position="64"/>
    </location>
</feature>
<comment type="similarity">
    <text evidence="5">Belongs to the SAT4 family.</text>
</comment>
<proteinExistence type="inferred from homology"/>
<keyword evidence="3 7" id="KW-1133">Transmembrane helix</keyword>
<evidence type="ECO:0000259" key="8">
    <source>
        <dbReference type="Pfam" id="PF20684"/>
    </source>
</evidence>
<name>S8ALX1_PENO1</name>
<evidence type="ECO:0000256" key="4">
    <source>
        <dbReference type="ARBA" id="ARBA00023136"/>
    </source>
</evidence>
<feature type="transmembrane region" description="Helical" evidence="7">
    <location>
        <begin position="12"/>
        <end position="31"/>
    </location>
</feature>
<sequence length="398" mass="43617">MANTPLQDAALGILIVFTALGGIAVGLRLWSRKIKRSALSIDDYLMVIGYALSVVQTVTSWYYIKANYVGWHKKQIPVEEYNLKTAMIWNYVVQLVYNPALTFIKLSILMFLRRLDSRSRIVTILIWFSTAFVIGLFVTVLFVDIFQCRPVARVYDFSLQGSCINQGVFYVSTAALNLFTDLVVMAIPIIITWKLQMPVRQKVAVCFILSLGGIATAIGVWRIVILAQAFIVKAPNPDPTYDISFVSSAVECNVAVITACAPSLKSIARKYIPRLLGTSRRDTSGYGAGTSGSRSRFPGSKIFTGNKSQLRSNADDDYEMGNATAGAAVSAGNRGSGHFDMRKYRRNGDSVSLSSGSLEGATGIVKTMDVSVKYTDGRGTMEDGRSRDNKHSSVDSLV</sequence>
<keyword evidence="10" id="KW-1185">Reference proteome</keyword>
<keyword evidence="2 7" id="KW-0812">Transmembrane</keyword>
<evidence type="ECO:0000313" key="10">
    <source>
        <dbReference type="Proteomes" id="UP000019376"/>
    </source>
</evidence>
<accession>S8ALX1</accession>
<feature type="domain" description="Rhodopsin" evidence="8">
    <location>
        <begin position="27"/>
        <end position="269"/>
    </location>
</feature>
<feature type="transmembrane region" description="Helical" evidence="7">
    <location>
        <begin position="203"/>
        <end position="231"/>
    </location>
</feature>
<dbReference type="EMBL" id="KB644409">
    <property type="protein sequence ID" value="EPS26843.1"/>
    <property type="molecule type" value="Genomic_DNA"/>
</dbReference>
<dbReference type="Proteomes" id="UP000019376">
    <property type="component" value="Unassembled WGS sequence"/>
</dbReference>
<dbReference type="InterPro" id="IPR049326">
    <property type="entry name" value="Rhodopsin_dom_fungi"/>
</dbReference>
<feature type="transmembrane region" description="Helical" evidence="7">
    <location>
        <begin position="167"/>
        <end position="191"/>
    </location>
</feature>
<dbReference type="HOGENOM" id="CLU_028200_29_0_1"/>
<dbReference type="Pfam" id="PF20684">
    <property type="entry name" value="Fung_rhodopsin"/>
    <property type="match status" value="1"/>
</dbReference>